<accession>A0A5C6CNR9</accession>
<comment type="caution">
    <text evidence="1">The sequence shown here is derived from an EMBL/GenBank/DDBJ whole genome shotgun (WGS) entry which is preliminary data.</text>
</comment>
<dbReference type="AlphaFoldDB" id="A0A5C6CNR9"/>
<gene>
    <name evidence="1" type="ORF">Pla144_32450</name>
</gene>
<dbReference type="RefSeq" id="WP_146451580.1">
    <property type="nucleotide sequence ID" value="NZ_SJPS01000004.1"/>
</dbReference>
<sequence>MANSNRRELPLSDFIRTLRLAIPRYVLWAISICLVGCGGDGATVSGRIAFDGEPIPEGSITFIYAQDSTLESQVQANIVDGEFVIESLMPGNYNVAVRAMRKTGQVPPEPGSTEIVDRFEQYIPVNYNSRTELTAEIAGDVDNLNFELQSPPIRRGRRR</sequence>
<name>A0A5C6CNR9_9BACT</name>
<evidence type="ECO:0008006" key="3">
    <source>
        <dbReference type="Google" id="ProtNLM"/>
    </source>
</evidence>
<dbReference type="EMBL" id="SJPS01000004">
    <property type="protein sequence ID" value="TWU26028.1"/>
    <property type="molecule type" value="Genomic_DNA"/>
</dbReference>
<reference evidence="1 2" key="1">
    <citation type="submission" date="2019-02" db="EMBL/GenBank/DDBJ databases">
        <title>Deep-cultivation of Planctomycetes and their phenomic and genomic characterization uncovers novel biology.</title>
        <authorList>
            <person name="Wiegand S."/>
            <person name="Jogler M."/>
            <person name="Boedeker C."/>
            <person name="Pinto D."/>
            <person name="Vollmers J."/>
            <person name="Rivas-Marin E."/>
            <person name="Kohn T."/>
            <person name="Peeters S.H."/>
            <person name="Heuer A."/>
            <person name="Rast P."/>
            <person name="Oberbeckmann S."/>
            <person name="Bunk B."/>
            <person name="Jeske O."/>
            <person name="Meyerdierks A."/>
            <person name="Storesund J.E."/>
            <person name="Kallscheuer N."/>
            <person name="Luecker S."/>
            <person name="Lage O.M."/>
            <person name="Pohl T."/>
            <person name="Merkel B.J."/>
            <person name="Hornburger P."/>
            <person name="Mueller R.-W."/>
            <person name="Bruemmer F."/>
            <person name="Labrenz M."/>
            <person name="Spormann A.M."/>
            <person name="Op Den Camp H."/>
            <person name="Overmann J."/>
            <person name="Amann R."/>
            <person name="Jetten M.S.M."/>
            <person name="Mascher T."/>
            <person name="Medema M.H."/>
            <person name="Devos D.P."/>
            <person name="Kaster A.-K."/>
            <person name="Ovreas L."/>
            <person name="Rohde M."/>
            <person name="Galperin M.Y."/>
            <person name="Jogler C."/>
        </authorList>
    </citation>
    <scope>NUCLEOTIDE SEQUENCE [LARGE SCALE GENOMIC DNA]</scope>
    <source>
        <strain evidence="1 2">Pla144</strain>
    </source>
</reference>
<proteinExistence type="predicted"/>
<evidence type="ECO:0000313" key="1">
    <source>
        <dbReference type="EMBL" id="TWU26028.1"/>
    </source>
</evidence>
<keyword evidence="2" id="KW-1185">Reference proteome</keyword>
<protein>
    <recommendedName>
        <fullName evidence="3">Carboxypeptidase regulatory-like domain-containing protein</fullName>
    </recommendedName>
</protein>
<dbReference type="OrthoDB" id="291697at2"/>
<organism evidence="1 2">
    <name type="scientific">Bythopirellula polymerisocia</name>
    <dbReference type="NCBI Taxonomy" id="2528003"/>
    <lineage>
        <taxon>Bacteria</taxon>
        <taxon>Pseudomonadati</taxon>
        <taxon>Planctomycetota</taxon>
        <taxon>Planctomycetia</taxon>
        <taxon>Pirellulales</taxon>
        <taxon>Lacipirellulaceae</taxon>
        <taxon>Bythopirellula</taxon>
    </lineage>
</organism>
<dbReference type="Proteomes" id="UP000318437">
    <property type="component" value="Unassembled WGS sequence"/>
</dbReference>
<evidence type="ECO:0000313" key="2">
    <source>
        <dbReference type="Proteomes" id="UP000318437"/>
    </source>
</evidence>